<dbReference type="Proteomes" id="UP000515758">
    <property type="component" value="Chromosome"/>
</dbReference>
<feature type="domain" description="AAA+ ATPase" evidence="1">
    <location>
        <begin position="293"/>
        <end position="508"/>
    </location>
</feature>
<dbReference type="AlphaFoldDB" id="A0A6S4URV6"/>
<dbReference type="SUPFAM" id="SSF52540">
    <property type="entry name" value="P-loop containing nucleoside triphosphate hydrolases"/>
    <property type="match status" value="1"/>
</dbReference>
<evidence type="ECO:0000313" key="2">
    <source>
        <dbReference type="EMBL" id="BBQ49364.1"/>
    </source>
</evidence>
<sequence>MEPILYAEELANYQIHEINEAETRKKYIDHTFFKIFTWPECRITFEDHTDSGFIDYKFLNSNEKTVMILEAKKTGHSFLLPTNFDEKKLGFFIPLKILLTDPKIKTVIEQVHGYCTDEGCQLAAISNGHQWIFFKVFEEGKRWKDLRAFVIKSNQYFNQHFTESNNLFNYNNLIKGSLHRWLGTHDWHNRELFYPSTKIASYGHAINSNNYASKFKSFARKYFGVIDPNDDEFMQACYVKERTFERTENDFREIVKDTISPFFKEKGVININEEQEISTLEININKRLQRKKYSEVIILFGGKGSGKSTFLRRIVFHNPPQYFQKNAKFIFVDLLERAQDNEEIKTYILDSMIKSLDEEDILNSSRDKLLEFFKDEYQLALKQDLYGFDENSIEFNKTLNNLVKSWKEEKLVIIKKLVKKWNSRHKGCIFILDNTDQFSNDTQDYCFQTAHLISTELNCLVIISMREERYYSSRIHGMLDAFQNSGFHISSPLTKLVFDRRINFVLSKLEDESFCYAEFNSSKDSSLIKVIKRFFETLKVEFKKNDGHLNSFLNSCAHGNIRIALDLFRDFIKSGYTNVDEMVNSRTYWNIKIHQVLKPLMIPYRFFYNEGLSAVPNIFKVRDLKNGSHFTALRILQQLSINSSEGYLSISSLKEFFNDTFDMLKDFEINIDILLKSGLVESNNRIDFYCDDVDSIKITSYGSYFYNYLYKYFTYLELVCVDCGIFDEQTANQISELSKQEFRSIKGTQRLERVQIRLEKAETFISYLEEQEKRENERFNSDYELTSSIRESFNNEKSEVITSARKQK</sequence>
<dbReference type="Gene3D" id="3.40.50.300">
    <property type="entry name" value="P-loop containing nucleotide triphosphate hydrolases"/>
    <property type="match status" value="1"/>
</dbReference>
<dbReference type="EMBL" id="AP021936">
    <property type="protein sequence ID" value="BBQ49364.1"/>
    <property type="molecule type" value="Genomic_DNA"/>
</dbReference>
<dbReference type="SMART" id="SM00382">
    <property type="entry name" value="AAA"/>
    <property type="match status" value="1"/>
</dbReference>
<evidence type="ECO:0000259" key="1">
    <source>
        <dbReference type="SMART" id="SM00382"/>
    </source>
</evidence>
<dbReference type="InterPro" id="IPR027417">
    <property type="entry name" value="P-loop_NTPase"/>
</dbReference>
<dbReference type="RefSeq" id="WP_182917419.1">
    <property type="nucleotide sequence ID" value="NZ_AP021936.1"/>
</dbReference>
<reference evidence="2 3" key="1">
    <citation type="submission" date="2019-12" db="EMBL/GenBank/DDBJ databases">
        <title>complete genome sequences of Acinetobacter pittii str. WP2-W18-ESBL-11 isolated from wastewater treatment plant effluent.</title>
        <authorList>
            <person name="Sekizuka T."/>
            <person name="Itokawa K."/>
            <person name="Yatsu K."/>
            <person name="Inamine Y."/>
            <person name="Kuroda M."/>
        </authorList>
    </citation>
    <scope>NUCLEOTIDE SEQUENCE [LARGE SCALE GENOMIC DNA]</scope>
    <source>
        <strain evidence="2 3">WP2-W18-ESBL-11</strain>
    </source>
</reference>
<dbReference type="InterPro" id="IPR003593">
    <property type="entry name" value="AAA+_ATPase"/>
</dbReference>
<evidence type="ECO:0000313" key="3">
    <source>
        <dbReference type="Proteomes" id="UP000515758"/>
    </source>
</evidence>
<name>A0A6S4URV6_ACIPI</name>
<protein>
    <recommendedName>
        <fullName evidence="1">AAA+ ATPase domain-containing protein</fullName>
    </recommendedName>
</protein>
<gene>
    <name evidence="2" type="ORF">WP2W18E11_23620</name>
</gene>
<accession>A0A6S4URV6</accession>
<organism evidence="2 3">
    <name type="scientific">Acinetobacter pittii</name>
    <name type="common">Acinetobacter genomosp. 3</name>
    <dbReference type="NCBI Taxonomy" id="48296"/>
    <lineage>
        <taxon>Bacteria</taxon>
        <taxon>Pseudomonadati</taxon>
        <taxon>Pseudomonadota</taxon>
        <taxon>Gammaproteobacteria</taxon>
        <taxon>Moraxellales</taxon>
        <taxon>Moraxellaceae</taxon>
        <taxon>Acinetobacter</taxon>
        <taxon>Acinetobacter calcoaceticus/baumannii complex</taxon>
    </lineage>
</organism>
<proteinExistence type="predicted"/>